<dbReference type="Pfam" id="PF00654">
    <property type="entry name" value="Voltage_CLC"/>
    <property type="match status" value="1"/>
</dbReference>
<protein>
    <submittedName>
        <fullName evidence="6">H+/Cl-antiporter ClcA</fullName>
    </submittedName>
</protein>
<evidence type="ECO:0000256" key="3">
    <source>
        <dbReference type="ARBA" id="ARBA00022989"/>
    </source>
</evidence>
<evidence type="ECO:0000313" key="6">
    <source>
        <dbReference type="EMBL" id="SHK92762.1"/>
    </source>
</evidence>
<feature type="transmembrane region" description="Helical" evidence="5">
    <location>
        <begin position="84"/>
        <end position="103"/>
    </location>
</feature>
<dbReference type="GO" id="GO:0015108">
    <property type="term" value="F:chloride transmembrane transporter activity"/>
    <property type="evidence" value="ECO:0007669"/>
    <property type="project" value="InterPro"/>
</dbReference>
<dbReference type="GO" id="GO:0016020">
    <property type="term" value="C:membrane"/>
    <property type="evidence" value="ECO:0007669"/>
    <property type="project" value="UniProtKB-SubCell"/>
</dbReference>
<dbReference type="Proteomes" id="UP000184275">
    <property type="component" value="Unassembled WGS sequence"/>
</dbReference>
<dbReference type="Gene3D" id="1.10.3080.10">
    <property type="entry name" value="Clc chloride channel"/>
    <property type="match status" value="1"/>
</dbReference>
<name>A0A1M6WG48_9BACT</name>
<feature type="transmembrane region" description="Helical" evidence="5">
    <location>
        <begin position="385"/>
        <end position="408"/>
    </location>
</feature>
<feature type="transmembrane region" description="Helical" evidence="5">
    <location>
        <begin position="420"/>
        <end position="445"/>
    </location>
</feature>
<proteinExistence type="predicted"/>
<keyword evidence="7" id="KW-1185">Reference proteome</keyword>
<dbReference type="AlphaFoldDB" id="A0A1M6WG48"/>
<dbReference type="InterPro" id="IPR050368">
    <property type="entry name" value="ClC-type_chloride_channel"/>
</dbReference>
<evidence type="ECO:0000256" key="2">
    <source>
        <dbReference type="ARBA" id="ARBA00022692"/>
    </source>
</evidence>
<gene>
    <name evidence="6" type="ORF">SAMN05720469_12424</name>
</gene>
<feature type="transmembrane region" description="Helical" evidence="5">
    <location>
        <begin position="309"/>
        <end position="326"/>
    </location>
</feature>
<reference evidence="7" key="1">
    <citation type="submission" date="2016-11" db="EMBL/GenBank/DDBJ databases">
        <authorList>
            <person name="Varghese N."/>
            <person name="Submissions S."/>
        </authorList>
    </citation>
    <scope>NUCLEOTIDE SEQUENCE [LARGE SCALE GENOMIC DNA]</scope>
    <source>
        <strain evidence="7">UWOS</strain>
    </source>
</reference>
<feature type="transmembrane region" description="Helical" evidence="5">
    <location>
        <begin position="355"/>
        <end position="373"/>
    </location>
</feature>
<organism evidence="6 7">
    <name type="scientific">Fibrobacter intestinalis</name>
    <dbReference type="NCBI Taxonomy" id="28122"/>
    <lineage>
        <taxon>Bacteria</taxon>
        <taxon>Pseudomonadati</taxon>
        <taxon>Fibrobacterota</taxon>
        <taxon>Fibrobacteria</taxon>
        <taxon>Fibrobacterales</taxon>
        <taxon>Fibrobacteraceae</taxon>
        <taxon>Fibrobacter</taxon>
    </lineage>
</organism>
<dbReference type="PANTHER" id="PTHR43427:SF12">
    <property type="entry name" value="CHLORIDE TRANSPORTER"/>
    <property type="match status" value="1"/>
</dbReference>
<feature type="transmembrane region" description="Helical" evidence="5">
    <location>
        <begin position="179"/>
        <end position="212"/>
    </location>
</feature>
<dbReference type="PANTHER" id="PTHR43427">
    <property type="entry name" value="CHLORIDE CHANNEL PROTEIN CLC-E"/>
    <property type="match status" value="1"/>
</dbReference>
<dbReference type="SUPFAM" id="SSF81340">
    <property type="entry name" value="Clc chloride channel"/>
    <property type="match status" value="1"/>
</dbReference>
<sequence length="462" mass="49603">MMNFNSNKYKQFQEMFAGMSPEMKEQMMKMAKAQMKSRLVGFSKKWLSLPALSLVALLLGTFIGALMAFFGRVLLLVGNLRDAHPLYFIPLLALVGVGIVFAYKKWGKGSERGLNLVFAVGQGKESGIPWRMIPFVAVGTWMTHLFGGSAGREGVAMQMGAALGHGVGKKLPFENAGHILLVAGMAAGFSGLFQIPLAATIFALEVLIVGYLDLKSLFPTAIASFAACKVSNMLGLPKFSVDLNGLLEKNGGLDVFSLFVHEGSLDVNFILKLALLGVLFGIVGGGFAKVLKLSRAFFAKKFPNEIRRVAVMGVALSILFLLLWQGRYSGLGTNLIDWSFIGANGYAEGIYNYDWILKFVLTILTLSAGFVGGEVTPLFSIGASFGAVASVALGLPFPLAAALGYAAVFGSATKTWLAPMFIGCEIFGFGTLPAFFVVCIVAYACNGGQSIYSQKRIELNYR</sequence>
<evidence type="ECO:0000313" key="7">
    <source>
        <dbReference type="Proteomes" id="UP000184275"/>
    </source>
</evidence>
<evidence type="ECO:0000256" key="5">
    <source>
        <dbReference type="SAM" id="Phobius"/>
    </source>
</evidence>
<dbReference type="InterPro" id="IPR014743">
    <property type="entry name" value="Cl-channel_core"/>
</dbReference>
<comment type="subcellular location">
    <subcellularLocation>
        <location evidence="1">Membrane</location>
        <topology evidence="1">Multi-pass membrane protein</topology>
    </subcellularLocation>
</comment>
<dbReference type="EMBL" id="FRAW01000024">
    <property type="protein sequence ID" value="SHK92762.1"/>
    <property type="molecule type" value="Genomic_DNA"/>
</dbReference>
<evidence type="ECO:0000256" key="1">
    <source>
        <dbReference type="ARBA" id="ARBA00004141"/>
    </source>
</evidence>
<accession>A0A1M6WG48</accession>
<keyword evidence="3 5" id="KW-1133">Transmembrane helix</keyword>
<keyword evidence="4 5" id="KW-0472">Membrane</keyword>
<keyword evidence="2 5" id="KW-0812">Transmembrane</keyword>
<dbReference type="InterPro" id="IPR001807">
    <property type="entry name" value="ClC"/>
</dbReference>
<evidence type="ECO:0000256" key="4">
    <source>
        <dbReference type="ARBA" id="ARBA00023136"/>
    </source>
</evidence>
<feature type="transmembrane region" description="Helical" evidence="5">
    <location>
        <begin position="269"/>
        <end position="288"/>
    </location>
</feature>